<name>A0A5C7AAV2_9BACT</name>
<reference evidence="2 3" key="1">
    <citation type="submission" date="2019-08" db="EMBL/GenBank/DDBJ databases">
        <title>Genomes sequence of Algoriphagus aquimarinus ACAM450.</title>
        <authorList>
            <person name="Bowman J.P."/>
        </authorList>
    </citation>
    <scope>NUCLEOTIDE SEQUENCE [LARGE SCALE GENOMIC DNA]</scope>
    <source>
        <strain evidence="2 3">ACAM 450</strain>
    </source>
</reference>
<organism evidence="2 3">
    <name type="scientific">Algoriphagus aquimarinus</name>
    <dbReference type="NCBI Taxonomy" id="237018"/>
    <lineage>
        <taxon>Bacteria</taxon>
        <taxon>Pseudomonadati</taxon>
        <taxon>Bacteroidota</taxon>
        <taxon>Cytophagia</taxon>
        <taxon>Cytophagales</taxon>
        <taxon>Cyclobacteriaceae</taxon>
        <taxon>Algoriphagus</taxon>
    </lineage>
</organism>
<keyword evidence="1" id="KW-0732">Signal</keyword>
<accession>A0A5C7AAV2</accession>
<evidence type="ECO:0000256" key="1">
    <source>
        <dbReference type="SAM" id="SignalP"/>
    </source>
</evidence>
<gene>
    <name evidence="2" type="ORF">ESV85_20670</name>
</gene>
<dbReference type="AlphaFoldDB" id="A0A5C7AAV2"/>
<evidence type="ECO:0000313" key="3">
    <source>
        <dbReference type="Proteomes" id="UP000321935"/>
    </source>
</evidence>
<proteinExistence type="predicted"/>
<dbReference type="Proteomes" id="UP000321935">
    <property type="component" value="Unassembled WGS sequence"/>
</dbReference>
<dbReference type="RefSeq" id="WP_146921007.1">
    <property type="nucleotide sequence ID" value="NZ_VORW01000027.1"/>
</dbReference>
<sequence length="137" mass="15088">MYKLLYGFLFIVFFLLAAQLQAQTVFVTKTGAKFHKESCRYSKTGWASDLTVAKKKGLTACLVCKPSSTEMGAAKPIPLSAETKKIEPSKEIKPTQTTSYQCKATTKAGTRCSKNPLLEVAIDGSMGIENKYLYWTA</sequence>
<protein>
    <submittedName>
        <fullName evidence="2">Uncharacterized protein</fullName>
    </submittedName>
</protein>
<feature type="signal peptide" evidence="1">
    <location>
        <begin position="1"/>
        <end position="22"/>
    </location>
</feature>
<comment type="caution">
    <text evidence="2">The sequence shown here is derived from an EMBL/GenBank/DDBJ whole genome shotgun (WGS) entry which is preliminary data.</text>
</comment>
<evidence type="ECO:0000313" key="2">
    <source>
        <dbReference type="EMBL" id="TXE03080.1"/>
    </source>
</evidence>
<dbReference type="OrthoDB" id="666576at2"/>
<dbReference type="EMBL" id="VORW01000027">
    <property type="protein sequence ID" value="TXE03080.1"/>
    <property type="molecule type" value="Genomic_DNA"/>
</dbReference>
<feature type="chain" id="PRO_5022933578" evidence="1">
    <location>
        <begin position="23"/>
        <end position="137"/>
    </location>
</feature>